<dbReference type="RefSeq" id="WP_010021655.1">
    <property type="nucleotide sequence ID" value="NZ_AZDS01000001.1"/>
</dbReference>
<dbReference type="InterPro" id="IPR006450">
    <property type="entry name" value="Phage_HK97_gp6-like"/>
</dbReference>
<dbReference type="Gene3D" id="1.10.3230.30">
    <property type="entry name" value="Phage gp6-like head-tail connector protein"/>
    <property type="match status" value="1"/>
</dbReference>
<name>A0AAE6NZZ4_9LACO</name>
<dbReference type="CDD" id="cd08054">
    <property type="entry name" value="gp6"/>
    <property type="match status" value="1"/>
</dbReference>
<dbReference type="InterPro" id="IPR021146">
    <property type="entry name" value="Phage_gp6-like_head-tail"/>
</dbReference>
<proteinExistence type="predicted"/>
<evidence type="ECO:0000313" key="1">
    <source>
        <dbReference type="EMBL" id="QFX92509.1"/>
    </source>
</evidence>
<evidence type="ECO:0000313" key="2">
    <source>
        <dbReference type="Proteomes" id="UP000327194"/>
    </source>
</evidence>
<dbReference type="KEGG" id="lfv:LF543_02590"/>
<dbReference type="Proteomes" id="UP000327194">
    <property type="component" value="Chromosome"/>
</dbReference>
<dbReference type="EMBL" id="CP045562">
    <property type="protein sequence ID" value="QFX92509.1"/>
    <property type="molecule type" value="Genomic_DNA"/>
</dbReference>
<dbReference type="AlphaFoldDB" id="A0AAE6NZZ4"/>
<sequence>MPELNDFKDTIKVLGNDEDSLLQGYLNVAEANVQNAVGSNVPGFFERDEIRDAYNICVYSLAGAFYTYRIALSDTPTYDVSFTYKSLIGFMRSKYDVLESEQNEDDDNG</sequence>
<protein>
    <submittedName>
        <fullName evidence="1">Phage gp6-like head-tail connector protein</fullName>
    </submittedName>
</protein>
<accession>A0AAE6NZZ4</accession>
<gene>
    <name evidence="1" type="ORF">LF543_02590</name>
</gene>
<dbReference type="NCBIfam" id="TIGR01560">
    <property type="entry name" value="put_DNA_pack"/>
    <property type="match status" value="1"/>
</dbReference>
<reference evidence="1 2" key="1">
    <citation type="submission" date="2019-10" db="EMBL/GenBank/DDBJ databases">
        <title>Genome sequencing of Lactobacillus fructivorans.</title>
        <authorList>
            <person name="Kim K."/>
        </authorList>
    </citation>
    <scope>NUCLEOTIDE SEQUENCE [LARGE SCALE GENOMIC DNA]</scope>
    <source>
        <strain evidence="1 2">LF543</strain>
    </source>
</reference>
<organism evidence="1 2">
    <name type="scientific">Fructilactobacillus fructivorans</name>
    <dbReference type="NCBI Taxonomy" id="1614"/>
    <lineage>
        <taxon>Bacteria</taxon>
        <taxon>Bacillati</taxon>
        <taxon>Bacillota</taxon>
        <taxon>Bacilli</taxon>
        <taxon>Lactobacillales</taxon>
        <taxon>Lactobacillaceae</taxon>
        <taxon>Fructilactobacillus</taxon>
    </lineage>
</organism>
<dbReference type="Pfam" id="PF05135">
    <property type="entry name" value="Phage_connect_1"/>
    <property type="match status" value="1"/>
</dbReference>